<dbReference type="Proteomes" id="UP000471672">
    <property type="component" value="Unassembled WGS sequence"/>
</dbReference>
<organism evidence="4 5">
    <name type="scientific">Cellulosimicrobium composti</name>
    <dbReference type="NCBI Taxonomy" id="2672572"/>
    <lineage>
        <taxon>Bacteria</taxon>
        <taxon>Bacillati</taxon>
        <taxon>Actinomycetota</taxon>
        <taxon>Actinomycetes</taxon>
        <taxon>Micrococcales</taxon>
        <taxon>Promicromonosporaceae</taxon>
        <taxon>Cellulosimicrobium</taxon>
    </lineage>
</organism>
<dbReference type="Pfam" id="PF17936">
    <property type="entry name" value="Big_6"/>
    <property type="match status" value="1"/>
</dbReference>
<accession>A0ABX0BFU7</accession>
<feature type="domain" description="Bacterial Ig" evidence="3">
    <location>
        <begin position="167"/>
        <end position="229"/>
    </location>
</feature>
<evidence type="ECO:0000256" key="2">
    <source>
        <dbReference type="SAM" id="Phobius"/>
    </source>
</evidence>
<feature type="compositionally biased region" description="Low complexity" evidence="1">
    <location>
        <begin position="36"/>
        <end position="79"/>
    </location>
</feature>
<dbReference type="InterPro" id="IPR013783">
    <property type="entry name" value="Ig-like_fold"/>
</dbReference>
<evidence type="ECO:0000256" key="1">
    <source>
        <dbReference type="SAM" id="MobiDB-lite"/>
    </source>
</evidence>
<keyword evidence="2" id="KW-0812">Transmembrane</keyword>
<gene>
    <name evidence="4" type="ORF">GYH36_18175</name>
</gene>
<feature type="region of interest" description="Disordered" evidence="1">
    <location>
        <begin position="36"/>
        <end position="152"/>
    </location>
</feature>
<sequence>MVGAPGLVLGGVTAVVVAAVVGVGAVAGWWAGAPSGAPPVAEETAPGAPAPGTTSGGSSAPAAPGDAAGGPAAPPGTDDAAADDDRAADGDPAPTVQEPGAGTTSAPTDPAGVPAPPVTAPARPSPAPNDPAPTDPTPAPVDPAPAGPDAPVLASAAAPGVVGVFPVLRGTGEPGAAVTLLDAGGAVVGAAVVGDDGTWEAVADGLSAHGEHTLRAVQEVDGAVSEPSAAVGPYAFDLPVLLSPAPGSTVAGRPTGLPWEEARFTVDAQFSGTPGLVVEAVVDGRATGNTHALGDTPLVRQVSRLTLGEHTLGLRVVDPATGGHGPLVTSRFTVVR</sequence>
<feature type="compositionally biased region" description="Pro residues" evidence="1">
    <location>
        <begin position="113"/>
        <end position="148"/>
    </location>
</feature>
<keyword evidence="2" id="KW-0472">Membrane</keyword>
<comment type="caution">
    <text evidence="4">The sequence shown here is derived from an EMBL/GenBank/DDBJ whole genome shotgun (WGS) entry which is preliminary data.</text>
</comment>
<reference evidence="4 5" key="1">
    <citation type="journal article" date="2021" name="Arch. Microbiol.">
        <title>Cellulosimicrobium fucosivorans sp. nov., isolated from San Elijo Lagoon, contains a fucose metabolic pathway linked to carotenoid production.</title>
        <authorList>
            <person name="Aviles F.A."/>
            <person name="Kyndt J.A."/>
        </authorList>
    </citation>
    <scope>NUCLEOTIDE SEQUENCE [LARGE SCALE GENOMIC DNA]</scope>
    <source>
        <strain evidence="4 5">SE3</strain>
    </source>
</reference>
<evidence type="ECO:0000259" key="3">
    <source>
        <dbReference type="Pfam" id="PF17936"/>
    </source>
</evidence>
<evidence type="ECO:0000313" key="5">
    <source>
        <dbReference type="Proteomes" id="UP000471672"/>
    </source>
</evidence>
<dbReference type="InterPro" id="IPR041498">
    <property type="entry name" value="Big_6"/>
</dbReference>
<evidence type="ECO:0000313" key="4">
    <source>
        <dbReference type="EMBL" id="NDO91358.1"/>
    </source>
</evidence>
<keyword evidence="5" id="KW-1185">Reference proteome</keyword>
<dbReference type="EMBL" id="JAAFAN010000098">
    <property type="protein sequence ID" value="NDO91358.1"/>
    <property type="molecule type" value="Genomic_DNA"/>
</dbReference>
<protein>
    <recommendedName>
        <fullName evidence="3">Bacterial Ig domain-containing protein</fullName>
    </recommendedName>
</protein>
<dbReference type="Gene3D" id="2.60.40.10">
    <property type="entry name" value="Immunoglobulins"/>
    <property type="match status" value="1"/>
</dbReference>
<name>A0ABX0BFU7_9MICO</name>
<dbReference type="RefSeq" id="WP_162290582.1">
    <property type="nucleotide sequence ID" value="NZ_JAAFAN010000098.1"/>
</dbReference>
<proteinExistence type="predicted"/>
<keyword evidence="2" id="KW-1133">Transmembrane helix</keyword>
<feature type="transmembrane region" description="Helical" evidence="2">
    <location>
        <begin position="7"/>
        <end position="31"/>
    </location>
</feature>